<organism evidence="11 12">
    <name type="scientific">Deinococcus aquiradiocola</name>
    <dbReference type="NCBI Taxonomy" id="393059"/>
    <lineage>
        <taxon>Bacteria</taxon>
        <taxon>Thermotogati</taxon>
        <taxon>Deinococcota</taxon>
        <taxon>Deinococci</taxon>
        <taxon>Deinococcales</taxon>
        <taxon>Deinococcaceae</taxon>
        <taxon>Deinococcus</taxon>
    </lineage>
</organism>
<dbReference type="SUPFAM" id="SSF56519">
    <property type="entry name" value="Penicillin binding protein dimerisation domain"/>
    <property type="match status" value="1"/>
</dbReference>
<dbReference type="PANTHER" id="PTHR30627:SF6">
    <property type="entry name" value="BETA-LACTAMASE YBXI-RELATED"/>
    <property type="match status" value="1"/>
</dbReference>
<evidence type="ECO:0000259" key="10">
    <source>
        <dbReference type="Pfam" id="PF03717"/>
    </source>
</evidence>
<dbReference type="EC" id="3.5.2.6" evidence="4"/>
<dbReference type="InterPro" id="IPR050515">
    <property type="entry name" value="Beta-lactam/transpept"/>
</dbReference>
<evidence type="ECO:0000259" key="9">
    <source>
        <dbReference type="Pfam" id="PF00905"/>
    </source>
</evidence>
<dbReference type="InterPro" id="IPR001460">
    <property type="entry name" value="PCN-bd_Tpept"/>
</dbReference>
<dbReference type="EMBL" id="BMOE01000001">
    <property type="protein sequence ID" value="GGJ63894.1"/>
    <property type="molecule type" value="Genomic_DNA"/>
</dbReference>
<keyword evidence="8" id="KW-0046">Antibiotic resistance</keyword>
<accession>A0A917P6G1</accession>
<dbReference type="GO" id="GO:0046677">
    <property type="term" value="P:response to antibiotic"/>
    <property type="evidence" value="ECO:0007669"/>
    <property type="project" value="UniProtKB-KW"/>
</dbReference>
<dbReference type="Gene3D" id="3.40.710.10">
    <property type="entry name" value="DD-peptidase/beta-lactamase superfamily"/>
    <property type="match status" value="1"/>
</dbReference>
<evidence type="ECO:0000256" key="3">
    <source>
        <dbReference type="ARBA" id="ARBA00007898"/>
    </source>
</evidence>
<keyword evidence="6" id="KW-0378">Hydrolase</keyword>
<dbReference type="Proteomes" id="UP000635726">
    <property type="component" value="Unassembled WGS sequence"/>
</dbReference>
<feature type="domain" description="Penicillin-binding protein dimerisation" evidence="10">
    <location>
        <begin position="47"/>
        <end position="207"/>
    </location>
</feature>
<evidence type="ECO:0000313" key="11">
    <source>
        <dbReference type="EMBL" id="GGJ63894.1"/>
    </source>
</evidence>
<reference evidence="11" key="2">
    <citation type="submission" date="2020-09" db="EMBL/GenBank/DDBJ databases">
        <authorList>
            <person name="Sun Q."/>
            <person name="Ohkuma M."/>
        </authorList>
    </citation>
    <scope>NUCLEOTIDE SEQUENCE</scope>
    <source>
        <strain evidence="11">JCM 14371</strain>
    </source>
</reference>
<evidence type="ECO:0000256" key="8">
    <source>
        <dbReference type="ARBA" id="ARBA00023251"/>
    </source>
</evidence>
<dbReference type="GO" id="GO:0071555">
    <property type="term" value="P:cell wall organization"/>
    <property type="evidence" value="ECO:0007669"/>
    <property type="project" value="TreeGrafter"/>
</dbReference>
<dbReference type="GO" id="GO:0008800">
    <property type="term" value="F:beta-lactamase activity"/>
    <property type="evidence" value="ECO:0007669"/>
    <property type="project" value="UniProtKB-EC"/>
</dbReference>
<dbReference type="Gene3D" id="3.90.1310.10">
    <property type="entry name" value="Penicillin-binding protein 2a (Domain 2)"/>
    <property type="match status" value="1"/>
</dbReference>
<keyword evidence="7" id="KW-0472">Membrane</keyword>
<proteinExistence type="inferred from homology"/>
<gene>
    <name evidence="11" type="ORF">GCM10008939_04670</name>
</gene>
<dbReference type="Pfam" id="PF00905">
    <property type="entry name" value="Transpeptidase"/>
    <property type="match status" value="1"/>
</dbReference>
<reference evidence="11" key="1">
    <citation type="journal article" date="2014" name="Int. J. Syst. Evol. Microbiol.">
        <title>Complete genome sequence of Corynebacterium casei LMG S-19264T (=DSM 44701T), isolated from a smear-ripened cheese.</title>
        <authorList>
            <consortium name="US DOE Joint Genome Institute (JGI-PGF)"/>
            <person name="Walter F."/>
            <person name="Albersmeier A."/>
            <person name="Kalinowski J."/>
            <person name="Ruckert C."/>
        </authorList>
    </citation>
    <scope>NUCLEOTIDE SEQUENCE</scope>
    <source>
        <strain evidence="11">JCM 14371</strain>
    </source>
</reference>
<sequence length="642" mass="69594">MNRIRWLAVTMSVALSVFGARLFDLQVTRHAQFAVQSDNNYQKDQVIRALRGEIRTQDGLLLATNRLAVDLIYTGGDVNSWDKIRYLAGVQPDAMVGDQPRPPDPDKEKEVVLARNIRAENLPALYEFTAVQPNLELRERVERIYPQGKLAAHLLGYTREADQSEVDEGYTLGDLVGASGLEASLQKTLEGRNGILRSEVTAAGRPQSDKVVDPGRKGQDITLTIDSTIQRAAEQALQSALPDINKGRAKYGNPPESIVRGAVIALDPRTGKVLAMASSPTFDPNWFSRTPSPDKKAKAAALLSSSEDAVMQNRVVQSWDAGSVFKPTSTLAYIEKWGDKTFTCLPYIRFGGPRYNWHRTGSMGPMDGALAIANSCNTWYYQTAIDAGPVTYANMLAKRARELGFGSPSGLELIGEKSGNIPSPKWVEDTFDTPYQPGQALSFSIGQDALLVTPAQIARALAMFAMKGQLRELTVLNTVNGKPVPLRPATTIQSDPKNFDIIYNGMSMTTAQAGANSGTARHILGANYFPVRTGGKTGTGETALSHRKNYGYTNAWYEGFGPLSSPNFEVVTFFQNGGEGSGPALNAAAKVFAARWCLKLDERNHALPGQTPCTGELGQMHATYAKQAQQAQANTGSAGTGR</sequence>
<keyword evidence="5" id="KW-0732">Signal</keyword>
<evidence type="ECO:0000313" key="12">
    <source>
        <dbReference type="Proteomes" id="UP000635726"/>
    </source>
</evidence>
<dbReference type="InterPro" id="IPR005311">
    <property type="entry name" value="PBP_dimer"/>
</dbReference>
<evidence type="ECO:0000256" key="5">
    <source>
        <dbReference type="ARBA" id="ARBA00022729"/>
    </source>
</evidence>
<evidence type="ECO:0000256" key="2">
    <source>
        <dbReference type="ARBA" id="ARBA00004370"/>
    </source>
</evidence>
<keyword evidence="12" id="KW-1185">Reference proteome</keyword>
<dbReference type="InterPro" id="IPR036138">
    <property type="entry name" value="PBP_dimer_sf"/>
</dbReference>
<dbReference type="PANTHER" id="PTHR30627">
    <property type="entry name" value="PEPTIDOGLYCAN D,D-TRANSPEPTIDASE"/>
    <property type="match status" value="1"/>
</dbReference>
<evidence type="ECO:0000256" key="1">
    <source>
        <dbReference type="ARBA" id="ARBA00001526"/>
    </source>
</evidence>
<dbReference type="InterPro" id="IPR012338">
    <property type="entry name" value="Beta-lactam/transpept-like"/>
</dbReference>
<name>A0A917P6G1_9DEIO</name>
<evidence type="ECO:0000256" key="4">
    <source>
        <dbReference type="ARBA" id="ARBA00012865"/>
    </source>
</evidence>
<dbReference type="AlphaFoldDB" id="A0A917P6G1"/>
<protein>
    <recommendedName>
        <fullName evidence="4">beta-lactamase</fullName>
        <ecNumber evidence="4">3.5.2.6</ecNumber>
    </recommendedName>
</protein>
<dbReference type="GO" id="GO:0008658">
    <property type="term" value="F:penicillin binding"/>
    <property type="evidence" value="ECO:0007669"/>
    <property type="project" value="InterPro"/>
</dbReference>
<comment type="subcellular location">
    <subcellularLocation>
        <location evidence="2">Membrane</location>
    </subcellularLocation>
</comment>
<dbReference type="RefSeq" id="WP_229670695.1">
    <property type="nucleotide sequence ID" value="NZ_BMOE01000001.1"/>
</dbReference>
<comment type="catalytic activity">
    <reaction evidence="1">
        <text>a beta-lactam + H2O = a substituted beta-amino acid</text>
        <dbReference type="Rhea" id="RHEA:20401"/>
        <dbReference type="ChEBI" id="CHEBI:15377"/>
        <dbReference type="ChEBI" id="CHEBI:35627"/>
        <dbReference type="ChEBI" id="CHEBI:140347"/>
        <dbReference type="EC" id="3.5.2.6"/>
    </reaction>
</comment>
<dbReference type="Pfam" id="PF03717">
    <property type="entry name" value="PBP_dimer"/>
    <property type="match status" value="1"/>
</dbReference>
<dbReference type="GO" id="GO:0005886">
    <property type="term" value="C:plasma membrane"/>
    <property type="evidence" value="ECO:0007669"/>
    <property type="project" value="TreeGrafter"/>
</dbReference>
<comment type="similarity">
    <text evidence="3">Belongs to the class-D beta-lactamase family.</text>
</comment>
<dbReference type="SUPFAM" id="SSF56601">
    <property type="entry name" value="beta-lactamase/transpeptidase-like"/>
    <property type="match status" value="1"/>
</dbReference>
<comment type="caution">
    <text evidence="11">The sequence shown here is derived from an EMBL/GenBank/DDBJ whole genome shotgun (WGS) entry which is preliminary data.</text>
</comment>
<evidence type="ECO:0000256" key="7">
    <source>
        <dbReference type="ARBA" id="ARBA00023136"/>
    </source>
</evidence>
<evidence type="ECO:0000256" key="6">
    <source>
        <dbReference type="ARBA" id="ARBA00022801"/>
    </source>
</evidence>
<feature type="domain" description="Penicillin-binding protein transpeptidase" evidence="9">
    <location>
        <begin position="261"/>
        <end position="587"/>
    </location>
</feature>